<dbReference type="Gene3D" id="3.40.50.1580">
    <property type="entry name" value="Nucleoside phosphorylase domain"/>
    <property type="match status" value="1"/>
</dbReference>
<dbReference type="PANTHER" id="PTHR46082:SF6">
    <property type="entry name" value="AAA+ ATPASE DOMAIN-CONTAINING PROTEIN-RELATED"/>
    <property type="match status" value="1"/>
</dbReference>
<dbReference type="Gene3D" id="3.40.50.300">
    <property type="entry name" value="P-loop containing nucleotide triphosphate hydrolases"/>
    <property type="match status" value="1"/>
</dbReference>
<feature type="region of interest" description="Disordered" evidence="2">
    <location>
        <begin position="437"/>
        <end position="460"/>
    </location>
</feature>
<dbReference type="InterPro" id="IPR035994">
    <property type="entry name" value="Nucleoside_phosphorylase_sf"/>
</dbReference>
<dbReference type="InterPro" id="IPR027417">
    <property type="entry name" value="P-loop_NTPase"/>
</dbReference>
<dbReference type="InterPro" id="IPR056884">
    <property type="entry name" value="NPHP3-like_N"/>
</dbReference>
<dbReference type="PANTHER" id="PTHR46082">
    <property type="entry name" value="ATP/GTP-BINDING PROTEIN-RELATED"/>
    <property type="match status" value="1"/>
</dbReference>
<evidence type="ECO:0000313" key="5">
    <source>
        <dbReference type="EMBL" id="CCT64924.1"/>
    </source>
</evidence>
<dbReference type="STRING" id="1279085.S0DQT3"/>
<dbReference type="InterPro" id="IPR053137">
    <property type="entry name" value="NLR-like"/>
</dbReference>
<evidence type="ECO:0000313" key="6">
    <source>
        <dbReference type="Proteomes" id="UP000016800"/>
    </source>
</evidence>
<accession>S0DQT3</accession>
<dbReference type="EMBL" id="HF679024">
    <property type="protein sequence ID" value="CCT64924.1"/>
    <property type="molecule type" value="Genomic_DNA"/>
</dbReference>
<dbReference type="AlphaFoldDB" id="S0DQT3"/>
<dbReference type="SUPFAM" id="SSF52540">
    <property type="entry name" value="P-loop containing nucleoside triphosphate hydrolases"/>
    <property type="match status" value="1"/>
</dbReference>
<dbReference type="RefSeq" id="XP_023427005.1">
    <property type="nucleotide sequence ID" value="XM_023572976.1"/>
</dbReference>
<evidence type="ECO:0000259" key="4">
    <source>
        <dbReference type="Pfam" id="PF24883"/>
    </source>
</evidence>
<sequence length="1227" mass="139550">MSQIRPSRPRSRDDFNIAIICALTLEADAVLSQFDHHWDDDDSGVSFGKARGDPNAYSTGVLGQHNIVLAHLPGVGKVAAGTIAAFCRISYPNISLALVVGICGGAPFYGTKEEEILLGDVIISTGVVQYDIGQRFPNNFKTKDTLEESLGRPGLDIRNLLSKLKTKRHQGKLQTATRGYLDLALREAEPGDYPERSQDILFPAAYRHKHHEPSTCAICDACNGSSGPVCEIALKSSCKELKCALNQRVVRSRVGEVKKDNTRETSLLSIHFGIFASADTVMKSGEDRDHLTTSKDTIGFEMESAGVWDVFPCIIIKSVSDYADSHKNDNWQGYAAASAAACTKAFLEYWDSARDGPETEEKLKDQFAESLYFPEINSRKNNLNPEAPSTFQWIFDGNRSGTHKRSSTADHKDLKKSPVREAEMIWFTEDGRPFFRDCDSKDEDSDSKDEDSDSRDNSKFAGLSHSEAKWDSFTDWLLSGTPIYWISGNPGSGKSTLMKYLSEHTRTSEHLVRWQKSTVLLSHFFWKPGTQMQQSFKGLLCSLLYDLHSKDPEVFDIARDVFTKTRRLSTSDWNENDLRRILLDYCKKSTKPVCIFVDGLDEAFLGKDMLDVVQFLKLLASSGSYVKVCVSSRPERLFRLHFETYPNLRMHDLTKLDIAKYSEHTMGESTLLDPGDQEISDLALEIAKSSNGIFLWAVLATQSLIRGINNGDSTEQISERLQSMPQDLMDLYRDILSRSVMDRPIYQQHIALILNLVLDSSWSQWYPMTTLMLTMSMDSELLESYVVRGDAMQLSELEMKVKRTKDIVETALLGILEVKYRRRKLEGVVFLHRSAEDFLLDTVEGRNLWQLCDIPQEELWERHFKSLIADGRLHSEQPSANLTKGVTIRGLLTYINRWEEEEDIPHDIIISFFELARVSFLRGYLRHSRIEVVDLNPQCTKSQFLSHVAYGETIKYVDHVLDEYGDSTGESMYCLLFNLCELPTPQVREGEMPLIRRILEMGYSPNWSAINTPTMTGNRLLASPWSNFLITLLDRPWRFFRDREKSELGPLFSGAIQMFLQAGASLESRFPVVVRVESFRNSKIRFGLANQHTSRVELFLPQYIVFEMNAKAAVDLLMEYYHLSEPKAGPITQPAFSHTKPYIKALAFTNRRDLLFYHVEDEAISQQLVTILQKLTLMNLTDEARRNQFSTAALFQRFMAALEPFCRLATDGYYWRGVQVKVTDREM</sequence>
<feature type="compositionally biased region" description="Acidic residues" evidence="2">
    <location>
        <begin position="440"/>
        <end position="453"/>
    </location>
</feature>
<evidence type="ECO:0000259" key="3">
    <source>
        <dbReference type="Pfam" id="PF01048"/>
    </source>
</evidence>
<reference evidence="5 6" key="1">
    <citation type="journal article" date="2013" name="PLoS Pathog.">
        <title>Deciphering the cryptic genome: genome-wide analyses of the rice pathogen Fusarium fujikuroi reveal complex regulation of secondary metabolism and novel metabolites.</title>
        <authorList>
            <person name="Wiemann P."/>
            <person name="Sieber C.M."/>
            <person name="von Bargen K.W."/>
            <person name="Studt L."/>
            <person name="Niehaus E.M."/>
            <person name="Espino J.J."/>
            <person name="Huss K."/>
            <person name="Michielse C.B."/>
            <person name="Albermann S."/>
            <person name="Wagner D."/>
            <person name="Bergner S.V."/>
            <person name="Connolly L.R."/>
            <person name="Fischer A."/>
            <person name="Reuter G."/>
            <person name="Kleigrewe K."/>
            <person name="Bald T."/>
            <person name="Wingfield B.D."/>
            <person name="Ophir R."/>
            <person name="Freeman S."/>
            <person name="Hippler M."/>
            <person name="Smith K.M."/>
            <person name="Brown D.W."/>
            <person name="Proctor R.H."/>
            <person name="Munsterkotter M."/>
            <person name="Freitag M."/>
            <person name="Humpf H.U."/>
            <person name="Guldener U."/>
            <person name="Tudzynski B."/>
        </authorList>
    </citation>
    <scope>NUCLEOTIDE SEQUENCE [LARGE SCALE GENOMIC DNA]</scope>
    <source>
        <strain evidence="6">CBS 195.34 / IMI 58289 / NRRL A-6831</strain>
    </source>
</reference>
<keyword evidence="1" id="KW-0677">Repeat</keyword>
<protein>
    <submittedName>
        <fullName evidence="5">Uncharacterized protein</fullName>
    </submittedName>
</protein>
<proteinExistence type="predicted"/>
<feature type="domain" description="Nephrocystin 3-like N-terminal" evidence="4">
    <location>
        <begin position="471"/>
        <end position="633"/>
    </location>
</feature>
<keyword evidence="6" id="KW-1185">Reference proteome</keyword>
<dbReference type="SUPFAM" id="SSF53167">
    <property type="entry name" value="Purine and uridine phosphorylases"/>
    <property type="match status" value="1"/>
</dbReference>
<dbReference type="GO" id="GO:0009116">
    <property type="term" value="P:nucleoside metabolic process"/>
    <property type="evidence" value="ECO:0007669"/>
    <property type="project" value="InterPro"/>
</dbReference>
<dbReference type="VEuPathDB" id="FungiDB:FFUJ_03811"/>
<evidence type="ECO:0000256" key="2">
    <source>
        <dbReference type="SAM" id="MobiDB-lite"/>
    </source>
</evidence>
<gene>
    <name evidence="5" type="ORF">FFUJ_03811</name>
</gene>
<dbReference type="GO" id="GO:0003824">
    <property type="term" value="F:catalytic activity"/>
    <property type="evidence" value="ECO:0007669"/>
    <property type="project" value="InterPro"/>
</dbReference>
<dbReference type="Pfam" id="PF24883">
    <property type="entry name" value="NPHP3_N"/>
    <property type="match status" value="1"/>
</dbReference>
<dbReference type="GeneID" id="35397292"/>
<name>S0DQT3_GIBF5</name>
<feature type="domain" description="Nucleoside phosphorylase" evidence="3">
    <location>
        <begin position="17"/>
        <end position="138"/>
    </location>
</feature>
<dbReference type="Pfam" id="PF01048">
    <property type="entry name" value="PNP_UDP_1"/>
    <property type="match status" value="1"/>
</dbReference>
<evidence type="ECO:0000256" key="1">
    <source>
        <dbReference type="ARBA" id="ARBA00022737"/>
    </source>
</evidence>
<dbReference type="InterPro" id="IPR000845">
    <property type="entry name" value="Nucleoside_phosphorylase_d"/>
</dbReference>
<dbReference type="HOGENOM" id="CLU_007641_0_0_1"/>
<organism evidence="5 6">
    <name type="scientific">Gibberella fujikuroi (strain CBS 195.34 / IMI 58289 / NRRL A-6831)</name>
    <name type="common">Bakanae and foot rot disease fungus</name>
    <name type="synonym">Fusarium fujikuroi</name>
    <dbReference type="NCBI Taxonomy" id="1279085"/>
    <lineage>
        <taxon>Eukaryota</taxon>
        <taxon>Fungi</taxon>
        <taxon>Dikarya</taxon>
        <taxon>Ascomycota</taxon>
        <taxon>Pezizomycotina</taxon>
        <taxon>Sordariomycetes</taxon>
        <taxon>Hypocreomycetidae</taxon>
        <taxon>Hypocreales</taxon>
        <taxon>Nectriaceae</taxon>
        <taxon>Fusarium</taxon>
        <taxon>Fusarium fujikuroi species complex</taxon>
    </lineage>
</organism>
<dbReference type="Proteomes" id="UP000016800">
    <property type="component" value="Chromosome II"/>
</dbReference>